<evidence type="ECO:0000313" key="3">
    <source>
        <dbReference type="EMBL" id="CAL0310513.1"/>
    </source>
</evidence>
<accession>A0AAV1WML3</accession>
<evidence type="ECO:0000259" key="2">
    <source>
        <dbReference type="Pfam" id="PF25597"/>
    </source>
</evidence>
<feature type="domain" description="Retroviral polymerase SH3-like" evidence="2">
    <location>
        <begin position="55"/>
        <end position="98"/>
    </location>
</feature>
<dbReference type="SUPFAM" id="SSF53098">
    <property type="entry name" value="Ribonuclease H-like"/>
    <property type="match status" value="1"/>
</dbReference>
<comment type="caution">
    <text evidence="3">The sequence shown here is derived from an EMBL/GenBank/DDBJ whole genome shotgun (WGS) entry which is preliminary data.</text>
</comment>
<dbReference type="InterPro" id="IPR057670">
    <property type="entry name" value="SH3_retrovirus"/>
</dbReference>
<dbReference type="SUPFAM" id="SSF56672">
    <property type="entry name" value="DNA/RNA polymerases"/>
    <property type="match status" value="1"/>
</dbReference>
<dbReference type="AlphaFoldDB" id="A0AAV1WML3"/>
<organism evidence="3 4">
    <name type="scientific">Lupinus luteus</name>
    <name type="common">European yellow lupine</name>
    <dbReference type="NCBI Taxonomy" id="3873"/>
    <lineage>
        <taxon>Eukaryota</taxon>
        <taxon>Viridiplantae</taxon>
        <taxon>Streptophyta</taxon>
        <taxon>Embryophyta</taxon>
        <taxon>Tracheophyta</taxon>
        <taxon>Spermatophyta</taxon>
        <taxon>Magnoliopsida</taxon>
        <taxon>eudicotyledons</taxon>
        <taxon>Gunneridae</taxon>
        <taxon>Pentapetalae</taxon>
        <taxon>rosids</taxon>
        <taxon>fabids</taxon>
        <taxon>Fabales</taxon>
        <taxon>Fabaceae</taxon>
        <taxon>Papilionoideae</taxon>
        <taxon>50 kb inversion clade</taxon>
        <taxon>genistoids sensu lato</taxon>
        <taxon>core genistoids</taxon>
        <taxon>Genisteae</taxon>
        <taxon>Lupinus</taxon>
    </lineage>
</organism>
<protein>
    <recommendedName>
        <fullName evidence="5">Reverse transcriptase Ty1/copia-type domain-containing protein</fullName>
    </recommendedName>
</protein>
<reference evidence="3 4" key="1">
    <citation type="submission" date="2024-03" db="EMBL/GenBank/DDBJ databases">
        <authorList>
            <person name="Martinez-Hernandez J."/>
        </authorList>
    </citation>
    <scope>NUCLEOTIDE SEQUENCE [LARGE SCALE GENOMIC DNA]</scope>
</reference>
<proteinExistence type="predicted"/>
<dbReference type="PANTHER" id="PTHR11439:SF461">
    <property type="entry name" value="OS10G0432200 PROTEIN"/>
    <property type="match status" value="1"/>
</dbReference>
<keyword evidence="4" id="KW-1185">Reference proteome</keyword>
<feature type="domain" description="Reverse transcriptase Ty1/copia-type" evidence="1">
    <location>
        <begin position="130"/>
        <end position="369"/>
    </location>
</feature>
<name>A0AAV1WML3_LUPLU</name>
<dbReference type="Pfam" id="PF25597">
    <property type="entry name" value="SH3_retrovirus"/>
    <property type="match status" value="1"/>
</dbReference>
<dbReference type="Proteomes" id="UP001497480">
    <property type="component" value="Unassembled WGS sequence"/>
</dbReference>
<sequence length="615" mass="69531">MLLLASAPSEFWGETVKTAVHVINRIPSPVTSGLSPFERLYGQPPNYSSLRVFGSTCFVLFPHVERNKLTPRSAICVFLGHGDGQKGYRCYNPSTRKLLSEPFSYQEVVLDPLWQQAMDDELYALHQTGTWTTVSLPPDKRAIGSRWVFKIKIKSDGSIERYKARLVAKGYAQQYGMDYEETFALVAKMTTIRTLIAIASVRQWHISQMDVENAFLNGDLHEEIYMVPPPGVSHNPGEVCKLQKSLYGIKQAPRAWFEKFSIVITSLGFSSSPHDSALFVRNTPHGCIIISFYVDDMIITGDDVDGITKLKTQLAEQFEMKDLGTLRYFLGIEVASSPRGYLFSQSKYIAYILDRVSLSDTKVVDSPLETNVRYTSSDGVPLSEPTLYRTLVGSLVYLTITRPDIAYAVHIVSQFVSSPTTVHWAAVLRILRYLRGTQLQSLLFSSTSSLTWFAYSDVEWAGDPTDRKSTTGFCIFLGDSLISWKSKKQDVISRSSTEAEYRAMATTTTEIVWLRWLLASLGVDKPEPTPMYCDNKSAIQIAHNSVFHERTKHIEIDCHFTCHHFQHDTITLPFISSSLQIVDLFTKTHSTQRFRFLTNKLSMLSINHLEFEGEC</sequence>
<dbReference type="InterPro" id="IPR013103">
    <property type="entry name" value="RVT_2"/>
</dbReference>
<gene>
    <name evidence="3" type="ORF">LLUT_LOCUS11573</name>
</gene>
<dbReference type="InterPro" id="IPR043502">
    <property type="entry name" value="DNA/RNA_pol_sf"/>
</dbReference>
<dbReference type="EMBL" id="CAXHTB010000008">
    <property type="protein sequence ID" value="CAL0310513.1"/>
    <property type="molecule type" value="Genomic_DNA"/>
</dbReference>
<evidence type="ECO:0008006" key="5">
    <source>
        <dbReference type="Google" id="ProtNLM"/>
    </source>
</evidence>
<evidence type="ECO:0000259" key="1">
    <source>
        <dbReference type="Pfam" id="PF07727"/>
    </source>
</evidence>
<dbReference type="Pfam" id="PF07727">
    <property type="entry name" value="RVT_2"/>
    <property type="match status" value="1"/>
</dbReference>
<dbReference type="InterPro" id="IPR012337">
    <property type="entry name" value="RNaseH-like_sf"/>
</dbReference>
<evidence type="ECO:0000313" key="4">
    <source>
        <dbReference type="Proteomes" id="UP001497480"/>
    </source>
</evidence>
<dbReference type="PANTHER" id="PTHR11439">
    <property type="entry name" value="GAG-POL-RELATED RETROTRANSPOSON"/>
    <property type="match status" value="1"/>
</dbReference>
<dbReference type="CDD" id="cd09272">
    <property type="entry name" value="RNase_HI_RT_Ty1"/>
    <property type="match status" value="1"/>
</dbReference>